<protein>
    <submittedName>
        <fullName evidence="2">Uncharacterized protein</fullName>
    </submittedName>
</protein>
<dbReference type="RefSeq" id="WP_046907315.1">
    <property type="nucleotide sequence ID" value="NZ_JBHMCW010000021.1"/>
</dbReference>
<dbReference type="OrthoDB" id="4332590at2"/>
<name>A0A2P2GR27_STREW</name>
<comment type="caution">
    <text evidence="2">The sequence shown here is derived from an EMBL/GenBank/DDBJ whole genome shotgun (WGS) entry which is preliminary data.</text>
</comment>
<accession>A0A2P2GR27</accession>
<gene>
    <name evidence="2" type="ORF">VO63_10100</name>
</gene>
<proteinExistence type="predicted"/>
<reference evidence="2 3" key="1">
    <citation type="submission" date="2015-05" db="EMBL/GenBank/DDBJ databases">
        <title>Draft Genome assembly of Streptomyces showdoensis.</title>
        <authorList>
            <person name="Thapa K.K."/>
            <person name="Metsa-Ketela M."/>
        </authorList>
    </citation>
    <scope>NUCLEOTIDE SEQUENCE [LARGE SCALE GENOMIC DNA]</scope>
    <source>
        <strain evidence="2 3">ATCC 15227</strain>
    </source>
</reference>
<dbReference type="AlphaFoldDB" id="A0A2P2GR27"/>
<keyword evidence="1" id="KW-0812">Transmembrane</keyword>
<organism evidence="2 3">
    <name type="scientific">Streptomyces showdoensis</name>
    <dbReference type="NCBI Taxonomy" id="68268"/>
    <lineage>
        <taxon>Bacteria</taxon>
        <taxon>Bacillati</taxon>
        <taxon>Actinomycetota</taxon>
        <taxon>Actinomycetes</taxon>
        <taxon>Kitasatosporales</taxon>
        <taxon>Streptomycetaceae</taxon>
        <taxon>Streptomyces</taxon>
    </lineage>
</organism>
<dbReference type="EMBL" id="LAQS01000012">
    <property type="protein sequence ID" value="KKZ73951.1"/>
    <property type="molecule type" value="Genomic_DNA"/>
</dbReference>
<evidence type="ECO:0000256" key="1">
    <source>
        <dbReference type="SAM" id="Phobius"/>
    </source>
</evidence>
<keyword evidence="1" id="KW-1133">Transmembrane helix</keyword>
<dbReference type="Proteomes" id="UP000265325">
    <property type="component" value="Unassembled WGS sequence"/>
</dbReference>
<sequence length="128" mass="14000">MRELIAYTSIGLGLLLTLWCALGLTARRPGRHSAAYQAPKSMPTLTGPHMSPWPTPTPHHVQARLLPLDGEETKLVRPYAPAEDTLELYAIRERRTAVVLATLGIDYAYTYAGDQFDALMHAASAVTA</sequence>
<evidence type="ECO:0000313" key="3">
    <source>
        <dbReference type="Proteomes" id="UP000265325"/>
    </source>
</evidence>
<keyword evidence="1" id="KW-0472">Membrane</keyword>
<feature type="transmembrane region" description="Helical" evidence="1">
    <location>
        <begin position="6"/>
        <end position="26"/>
    </location>
</feature>
<keyword evidence="3" id="KW-1185">Reference proteome</keyword>
<evidence type="ECO:0000313" key="2">
    <source>
        <dbReference type="EMBL" id="KKZ73951.1"/>
    </source>
</evidence>